<sequence length="903" mass="93964">MGRVTRRARHAATVPPVQRVVRAACIAVAALSAIALSLTIPPGDSASAQAASAVTVKWAGDTGSAAGYQPARDSSSPFYQEFKNISVTVDQTSGLADQAIQVDVSGFAGTQGATDYSGAYWSSAKNFFQAMQCWGTDPLANDFYTSCEWGGRYANNNGLGNTVYPDNVPRVSTNSIQFTAASPRDVPFVTAGGTSISGRQSAPTVAGGQPTYPLADYFSPATTNEVQSARINVDGTGTFQFETQSSDEAPQLGCGTEGHLRCWLVLVPRGTVYGGHDDYCSQIYDAVTNDHPVYGQVGEIQAGSPVNPSCDYWKNRISVPLDFTPTGNTCSVGNTERRLVGSQLMVGALASWQPQLCTDLKTTFSFSSNPDAIAREQLLDAETGLSFASYPITPKEVADSDAALAELKTAQLSYAPIAVTSAVVAYQAEGPDGRITQLKLSPRLLAKLLTQSYVFEIPYTTSDEGKTIAHLGAVNRTYQYFNQDPDFQALNPNWAQFASNPSIVIPGPSGADAIRQIWKWIDADSDASSWLAGTPDPWGMTVNPYYLPKGDPKAQVPTFTSTGAYATDASGKVITKPVGLINLDGSGLRLATAPQDNFPKADETVAPVVLGAERYRYGTLQSQPYVNDFITAARTAFRADPGAKTLWDPTVLSQTGDKGDWVSAGAQIPGQRFMIALTDAPSAEKYALSTASLRLDNASNDFAGPTDAALTAALTSGLTSTGVAGVDQVDPGKVTVGGYPLTTVVYAIVNLGGTDAAARTDFSRFIASSSTTGQVAGVEQGQLPPGYLPLTSAMVDQAKASAAAIAAYVTPTSAPSPTPTTASNGPAQDPYSPPVGAGGAGAGATGPAGATGGTVTAVANPSADRTPTTPVPPIIRGSLALSLGGGISGALFAPLLFRGRRFP</sequence>
<dbReference type="EMBL" id="JAAGWZ010000001">
    <property type="protein sequence ID" value="NEM90801.1"/>
    <property type="molecule type" value="Genomic_DNA"/>
</dbReference>
<dbReference type="RefSeq" id="WP_163472409.1">
    <property type="nucleotide sequence ID" value="NZ_JAAGWZ010000001.1"/>
</dbReference>
<keyword evidence="2" id="KW-0472">Membrane</keyword>
<feature type="compositionally biased region" description="Gly residues" evidence="1">
    <location>
        <begin position="836"/>
        <end position="852"/>
    </location>
</feature>
<evidence type="ECO:0000313" key="4">
    <source>
        <dbReference type="Proteomes" id="UP000479756"/>
    </source>
</evidence>
<feature type="transmembrane region" description="Helical" evidence="2">
    <location>
        <begin position="20"/>
        <end position="40"/>
    </location>
</feature>
<evidence type="ECO:0000256" key="2">
    <source>
        <dbReference type="SAM" id="Phobius"/>
    </source>
</evidence>
<dbReference type="Proteomes" id="UP000479756">
    <property type="component" value="Unassembled WGS sequence"/>
</dbReference>
<reference evidence="3 4" key="1">
    <citation type="journal article" date="2014" name="Int. J. Syst. Evol. Microbiol.">
        <title>Description of Galbitalea soli gen. nov., sp. nov., and Frondihabitans sucicola sp. nov.</title>
        <authorList>
            <person name="Kim S.J."/>
            <person name="Lim J.M."/>
            <person name="Ahn J.H."/>
            <person name="Weon H.Y."/>
            <person name="Hamada M."/>
            <person name="Suzuki K."/>
            <person name="Ahn T.Y."/>
            <person name="Kwon S.W."/>
        </authorList>
    </citation>
    <scope>NUCLEOTIDE SEQUENCE [LARGE SCALE GENOMIC DNA]</scope>
    <source>
        <strain evidence="3 4">NBRC 108727</strain>
    </source>
</reference>
<evidence type="ECO:0000256" key="1">
    <source>
        <dbReference type="SAM" id="MobiDB-lite"/>
    </source>
</evidence>
<keyword evidence="2" id="KW-1133">Transmembrane helix</keyword>
<accession>A0A7C9TQA2</accession>
<evidence type="ECO:0008006" key="5">
    <source>
        <dbReference type="Google" id="ProtNLM"/>
    </source>
</evidence>
<proteinExistence type="predicted"/>
<organism evidence="3 4">
    <name type="scientific">Galbitalea soli</name>
    <dbReference type="NCBI Taxonomy" id="1268042"/>
    <lineage>
        <taxon>Bacteria</taxon>
        <taxon>Bacillati</taxon>
        <taxon>Actinomycetota</taxon>
        <taxon>Actinomycetes</taxon>
        <taxon>Micrococcales</taxon>
        <taxon>Microbacteriaceae</taxon>
        <taxon>Galbitalea</taxon>
    </lineage>
</organism>
<name>A0A7C9TQA2_9MICO</name>
<feature type="region of interest" description="Disordered" evidence="1">
    <location>
        <begin position="811"/>
        <end position="872"/>
    </location>
</feature>
<dbReference type="Gene3D" id="3.40.190.10">
    <property type="entry name" value="Periplasmic binding protein-like II"/>
    <property type="match status" value="1"/>
</dbReference>
<evidence type="ECO:0000313" key="3">
    <source>
        <dbReference type="EMBL" id="NEM90801.1"/>
    </source>
</evidence>
<comment type="caution">
    <text evidence="3">The sequence shown here is derived from an EMBL/GenBank/DDBJ whole genome shotgun (WGS) entry which is preliminary data.</text>
</comment>
<feature type="compositionally biased region" description="Low complexity" evidence="1">
    <location>
        <begin position="811"/>
        <end position="827"/>
    </location>
</feature>
<keyword evidence="2" id="KW-0812">Transmembrane</keyword>
<protein>
    <recommendedName>
        <fullName evidence="5">PBP domain-containing protein</fullName>
    </recommendedName>
</protein>
<keyword evidence="4" id="KW-1185">Reference proteome</keyword>
<dbReference type="AlphaFoldDB" id="A0A7C9TQA2"/>
<gene>
    <name evidence="3" type="ORF">G3T37_05470</name>
</gene>